<dbReference type="AlphaFoldDB" id="A0A2S0KLX9"/>
<reference evidence="2" key="1">
    <citation type="submission" date="2018-02" db="EMBL/GenBank/DDBJ databases">
        <authorList>
            <person name="Holder M.E."/>
            <person name="Ajami N.J."/>
            <person name="Petrosino J.F."/>
        </authorList>
    </citation>
    <scope>NUCLEOTIDE SEQUENCE [LARGE SCALE GENOMIC DNA]</scope>
    <source>
        <strain evidence="2">CCUG 47711</strain>
    </source>
</reference>
<dbReference type="RefSeq" id="WP_106012012.1">
    <property type="nucleotide sequence ID" value="NZ_CP027226.1"/>
</dbReference>
<protein>
    <submittedName>
        <fullName evidence="1">Uncharacterized protein</fullName>
    </submittedName>
</protein>
<dbReference type="KEGG" id="fsa:C5Q98_01720"/>
<keyword evidence="2" id="KW-1185">Reference proteome</keyword>
<sequence>MKKIPKLYDTVYDRKTNKKGTIVYIFEADLSKNIPETYLFEPSDWSYDPEERYDYELEIFE</sequence>
<dbReference type="EMBL" id="CP027226">
    <property type="protein sequence ID" value="AVM42026.1"/>
    <property type="molecule type" value="Genomic_DNA"/>
</dbReference>
<proteinExistence type="predicted"/>
<organism evidence="1 2">
    <name type="scientific">Fastidiosipila sanguinis</name>
    <dbReference type="NCBI Taxonomy" id="236753"/>
    <lineage>
        <taxon>Bacteria</taxon>
        <taxon>Bacillati</taxon>
        <taxon>Bacillota</taxon>
        <taxon>Clostridia</taxon>
        <taxon>Eubacteriales</taxon>
        <taxon>Oscillospiraceae</taxon>
        <taxon>Fastidiosipila</taxon>
    </lineage>
</organism>
<accession>A0A2S0KLX9</accession>
<evidence type="ECO:0000313" key="1">
    <source>
        <dbReference type="EMBL" id="AVM42026.1"/>
    </source>
</evidence>
<name>A0A2S0KLX9_9FIRM</name>
<gene>
    <name evidence="1" type="ORF">C5Q98_01720</name>
</gene>
<dbReference type="Proteomes" id="UP000237947">
    <property type="component" value="Chromosome"/>
</dbReference>
<evidence type="ECO:0000313" key="2">
    <source>
        <dbReference type="Proteomes" id="UP000237947"/>
    </source>
</evidence>